<proteinExistence type="inferred from homology"/>
<evidence type="ECO:0000313" key="7">
    <source>
        <dbReference type="EMBL" id="KAK9500171.1"/>
    </source>
</evidence>
<dbReference type="PANTHER" id="PTHR21641">
    <property type="entry name" value="TRANSLATION INITIATION FACTOR-RELATED"/>
    <property type="match status" value="1"/>
</dbReference>
<protein>
    <recommendedName>
        <fullName evidence="2">Probable RNA-binding protein EIF1AD</fullName>
    </recommendedName>
    <alternativeName>
        <fullName evidence="4">Eukaryotic translation initiation factor 1A domain-containing protein</fullName>
    </alternativeName>
</protein>
<dbReference type="InterPro" id="IPR012340">
    <property type="entry name" value="NA-bd_OB-fold"/>
</dbReference>
<dbReference type="InterPro" id="IPR006196">
    <property type="entry name" value="RNA-binding_domain_S1_IF1"/>
</dbReference>
<evidence type="ECO:0000259" key="6">
    <source>
        <dbReference type="Pfam" id="PF01176"/>
    </source>
</evidence>
<evidence type="ECO:0000256" key="3">
    <source>
        <dbReference type="ARBA" id="ARBA00022884"/>
    </source>
</evidence>
<dbReference type="PANTHER" id="PTHR21641:SF0">
    <property type="entry name" value="RNA-BINDING PROTEIN EIF1AD-RELATED"/>
    <property type="match status" value="1"/>
</dbReference>
<feature type="domain" description="S1-like" evidence="6">
    <location>
        <begin position="26"/>
        <end position="87"/>
    </location>
</feature>
<dbReference type="GO" id="GO:0005634">
    <property type="term" value="C:nucleus"/>
    <property type="evidence" value="ECO:0007669"/>
    <property type="project" value="TreeGrafter"/>
</dbReference>
<comment type="caution">
    <text evidence="7">The sequence shown here is derived from an EMBL/GenBank/DDBJ whole genome shotgun (WGS) entry which is preliminary data.</text>
</comment>
<dbReference type="SMART" id="SM00652">
    <property type="entry name" value="eIF1a"/>
    <property type="match status" value="1"/>
</dbReference>
<dbReference type="InterPro" id="IPR039294">
    <property type="entry name" value="EIF1AD"/>
</dbReference>
<dbReference type="GO" id="GO:0003743">
    <property type="term" value="F:translation initiation factor activity"/>
    <property type="evidence" value="ECO:0007669"/>
    <property type="project" value="InterPro"/>
</dbReference>
<gene>
    <name evidence="7" type="ORF">O3M35_001483</name>
</gene>
<evidence type="ECO:0000256" key="1">
    <source>
        <dbReference type="ARBA" id="ARBA00007340"/>
    </source>
</evidence>
<evidence type="ECO:0000313" key="8">
    <source>
        <dbReference type="Proteomes" id="UP001461498"/>
    </source>
</evidence>
<name>A0AAW1CP34_9HEMI</name>
<evidence type="ECO:0000256" key="2">
    <source>
        <dbReference type="ARBA" id="ARBA00020989"/>
    </source>
</evidence>
<feature type="region of interest" description="Disordered" evidence="5">
    <location>
        <begin position="118"/>
        <end position="142"/>
    </location>
</feature>
<dbReference type="SUPFAM" id="SSF50249">
    <property type="entry name" value="Nucleic acid-binding proteins"/>
    <property type="match status" value="1"/>
</dbReference>
<dbReference type="Proteomes" id="UP001461498">
    <property type="component" value="Unassembled WGS sequence"/>
</dbReference>
<keyword evidence="8" id="KW-1185">Reference proteome</keyword>
<reference evidence="7 8" key="1">
    <citation type="submission" date="2022-12" db="EMBL/GenBank/DDBJ databases">
        <title>Chromosome-level genome assembly of true bugs.</title>
        <authorList>
            <person name="Ma L."/>
            <person name="Li H."/>
        </authorList>
    </citation>
    <scope>NUCLEOTIDE SEQUENCE [LARGE SCALE GENOMIC DNA]</scope>
    <source>
        <strain evidence="7">Lab_2022b</strain>
    </source>
</reference>
<evidence type="ECO:0000256" key="4">
    <source>
        <dbReference type="ARBA" id="ARBA00031998"/>
    </source>
</evidence>
<dbReference type="GO" id="GO:0003723">
    <property type="term" value="F:RNA binding"/>
    <property type="evidence" value="ECO:0007669"/>
    <property type="project" value="UniProtKB-KW"/>
</dbReference>
<sequence length="142" mass="16051">MSVTTKRKHVTREQICGDFSPPADDELIVRILEGKGHNLHLVSDSKGDEFLVTMPSKFRRAIWVKKGDYLIVKRITEGVKVKAEITKILDNDYIKYLKDLGKWPEAFLKKDEDCDLFDGGNPNKRGEPEGASHSESSSDESD</sequence>
<organism evidence="7 8">
    <name type="scientific">Rhynocoris fuscipes</name>
    <dbReference type="NCBI Taxonomy" id="488301"/>
    <lineage>
        <taxon>Eukaryota</taxon>
        <taxon>Metazoa</taxon>
        <taxon>Ecdysozoa</taxon>
        <taxon>Arthropoda</taxon>
        <taxon>Hexapoda</taxon>
        <taxon>Insecta</taxon>
        <taxon>Pterygota</taxon>
        <taxon>Neoptera</taxon>
        <taxon>Paraneoptera</taxon>
        <taxon>Hemiptera</taxon>
        <taxon>Heteroptera</taxon>
        <taxon>Panheteroptera</taxon>
        <taxon>Cimicomorpha</taxon>
        <taxon>Reduviidae</taxon>
        <taxon>Harpactorinae</taxon>
        <taxon>Harpactorini</taxon>
        <taxon>Rhynocoris</taxon>
    </lineage>
</organism>
<keyword evidence="3" id="KW-0694">RNA-binding</keyword>
<dbReference type="AlphaFoldDB" id="A0AAW1CP34"/>
<dbReference type="InterPro" id="IPR001253">
    <property type="entry name" value="TIF_eIF-1A"/>
</dbReference>
<comment type="similarity">
    <text evidence="1">Belongs to the EIF1AD family.</text>
</comment>
<dbReference type="Gene3D" id="2.40.50.140">
    <property type="entry name" value="Nucleic acid-binding proteins"/>
    <property type="match status" value="1"/>
</dbReference>
<evidence type="ECO:0000256" key="5">
    <source>
        <dbReference type="SAM" id="MobiDB-lite"/>
    </source>
</evidence>
<dbReference type="EMBL" id="JAPXFL010000010">
    <property type="protein sequence ID" value="KAK9500171.1"/>
    <property type="molecule type" value="Genomic_DNA"/>
</dbReference>
<dbReference type="Pfam" id="PF01176">
    <property type="entry name" value="eIF-1a"/>
    <property type="match status" value="1"/>
</dbReference>
<accession>A0AAW1CP34</accession>